<reference evidence="3" key="1">
    <citation type="journal article" date="2019" name="Int. J. Syst. Evol. Microbiol.">
        <title>The Global Catalogue of Microorganisms (GCM) 10K type strain sequencing project: providing services to taxonomists for standard genome sequencing and annotation.</title>
        <authorList>
            <consortium name="The Broad Institute Genomics Platform"/>
            <consortium name="The Broad Institute Genome Sequencing Center for Infectious Disease"/>
            <person name="Wu L."/>
            <person name="Ma J."/>
        </authorList>
    </citation>
    <scope>NUCLEOTIDE SEQUENCE [LARGE SCALE GENOMIC DNA]</scope>
    <source>
        <strain evidence="3">KACC 12597</strain>
    </source>
</reference>
<feature type="domain" description="Hydantoinase A/oxoprolinase" evidence="1">
    <location>
        <begin position="62"/>
        <end position="311"/>
    </location>
</feature>
<sequence length="346" mass="36966">MPETWIGWDLGGANLKAVQLDAVGRALGVVQVACPLWQGVEHLHAGIDRVLEHLVDPRSHRHAVTMTGELADLFEGRDQGVSTLVSVMCERLGEEPLLIYAGAAGFVDPLRAVDLAHQVASANWMASATLAASIVPEGLLVDIGSTTTDLVPFAEGAVSAWGTTDHERLRHGELLYAGVARTPLMALAKRAPFDGVWVPLMAEHFATTGDVYRLTDELPDHADLLPSADGREKTPMASARRLARMLGLDVEATDRQGWQRLAEYFAEVQLQGLMEASACLLSRGELAAKAPVLGAGVGRFLARRLAERLGRPYIGFESLFAPSQVGAPDMADCAPAAALARLAAMI</sequence>
<proteinExistence type="predicted"/>
<dbReference type="EMBL" id="JBHUHX010000062">
    <property type="protein sequence ID" value="MFD2114081.1"/>
    <property type="molecule type" value="Genomic_DNA"/>
</dbReference>
<dbReference type="InterPro" id="IPR002756">
    <property type="entry name" value="MfnF"/>
</dbReference>
<evidence type="ECO:0000313" key="2">
    <source>
        <dbReference type="EMBL" id="MFD2114081.1"/>
    </source>
</evidence>
<name>A0ABW4YEG1_9GAMM</name>
<keyword evidence="3" id="KW-1185">Reference proteome</keyword>
<dbReference type="InterPro" id="IPR002821">
    <property type="entry name" value="Hydantoinase_A"/>
</dbReference>
<accession>A0ABW4YEG1</accession>
<organism evidence="2 3">
    <name type="scientific">Thiorhodococcus fuscus</name>
    <dbReference type="NCBI Taxonomy" id="527200"/>
    <lineage>
        <taxon>Bacteria</taxon>
        <taxon>Pseudomonadati</taxon>
        <taxon>Pseudomonadota</taxon>
        <taxon>Gammaproteobacteria</taxon>
        <taxon>Chromatiales</taxon>
        <taxon>Chromatiaceae</taxon>
        <taxon>Thiorhodococcus</taxon>
    </lineage>
</organism>
<dbReference type="Pfam" id="PF01968">
    <property type="entry name" value="Hydantoinase_A"/>
    <property type="match status" value="1"/>
</dbReference>
<dbReference type="NCBIfam" id="TIGR03123">
    <property type="entry name" value="one_C_unchar_1"/>
    <property type="match status" value="1"/>
</dbReference>
<dbReference type="InterPro" id="IPR043129">
    <property type="entry name" value="ATPase_NBD"/>
</dbReference>
<dbReference type="Gene3D" id="3.30.420.40">
    <property type="match status" value="1"/>
</dbReference>
<dbReference type="Proteomes" id="UP001597337">
    <property type="component" value="Unassembled WGS sequence"/>
</dbReference>
<evidence type="ECO:0000259" key="1">
    <source>
        <dbReference type="Pfam" id="PF01968"/>
    </source>
</evidence>
<dbReference type="RefSeq" id="WP_386028988.1">
    <property type="nucleotide sequence ID" value="NZ_JBHUHX010000062.1"/>
</dbReference>
<dbReference type="Gene3D" id="3.30.420.190">
    <property type="entry name" value="conserved archaeal protein q6m145"/>
    <property type="match status" value="1"/>
</dbReference>
<comment type="caution">
    <text evidence="2">The sequence shown here is derived from an EMBL/GenBank/DDBJ whole genome shotgun (WGS) entry which is preliminary data.</text>
</comment>
<protein>
    <submittedName>
        <fullName evidence="2">Hydantoinase/oxoprolinase family protein</fullName>
    </submittedName>
</protein>
<gene>
    <name evidence="2" type="ORF">ACFSJC_19705</name>
</gene>
<evidence type="ECO:0000313" key="3">
    <source>
        <dbReference type="Proteomes" id="UP001597337"/>
    </source>
</evidence>
<dbReference type="SUPFAM" id="SSF53067">
    <property type="entry name" value="Actin-like ATPase domain"/>
    <property type="match status" value="1"/>
</dbReference>